<dbReference type="EMBL" id="BAAATR010000046">
    <property type="protein sequence ID" value="GAA2273050.1"/>
    <property type="molecule type" value="Genomic_DNA"/>
</dbReference>
<comment type="caution">
    <text evidence="1">The sequence shown here is derived from an EMBL/GenBank/DDBJ whole genome shotgun (WGS) entry which is preliminary data.</text>
</comment>
<name>A0ABP5RVW4_9ACTN</name>
<evidence type="ECO:0000313" key="2">
    <source>
        <dbReference type="Proteomes" id="UP001500305"/>
    </source>
</evidence>
<proteinExistence type="predicted"/>
<protein>
    <submittedName>
        <fullName evidence="1">Uncharacterized protein</fullName>
    </submittedName>
</protein>
<evidence type="ECO:0000313" key="1">
    <source>
        <dbReference type="EMBL" id="GAA2273050.1"/>
    </source>
</evidence>
<dbReference type="Proteomes" id="UP001500305">
    <property type="component" value="Unassembled WGS sequence"/>
</dbReference>
<reference evidence="2" key="1">
    <citation type="journal article" date="2019" name="Int. J. Syst. Evol. Microbiol.">
        <title>The Global Catalogue of Microorganisms (GCM) 10K type strain sequencing project: providing services to taxonomists for standard genome sequencing and annotation.</title>
        <authorList>
            <consortium name="The Broad Institute Genomics Platform"/>
            <consortium name="The Broad Institute Genome Sequencing Center for Infectious Disease"/>
            <person name="Wu L."/>
            <person name="Ma J."/>
        </authorList>
    </citation>
    <scope>NUCLEOTIDE SEQUENCE [LARGE SCALE GENOMIC DNA]</scope>
    <source>
        <strain evidence="2">JCM 7356</strain>
    </source>
</reference>
<gene>
    <name evidence="1" type="ORF">GCM10010430_68760</name>
</gene>
<keyword evidence="2" id="KW-1185">Reference proteome</keyword>
<accession>A0ABP5RVW4</accession>
<sequence>MGDGAPRVVNHYRIDTAAGRDHRDVNVMLLATRSGSCPATGCTWGVALLGGIGGFGVDRLGFALT</sequence>
<organism evidence="1 2">
    <name type="scientific">Kitasatospora cystarginea</name>
    <dbReference type="NCBI Taxonomy" id="58350"/>
    <lineage>
        <taxon>Bacteria</taxon>
        <taxon>Bacillati</taxon>
        <taxon>Actinomycetota</taxon>
        <taxon>Actinomycetes</taxon>
        <taxon>Kitasatosporales</taxon>
        <taxon>Streptomycetaceae</taxon>
        <taxon>Kitasatospora</taxon>
    </lineage>
</organism>